<dbReference type="EMBL" id="JACHJG010000011">
    <property type="protein sequence ID" value="MBB4889040.1"/>
    <property type="molecule type" value="Genomic_DNA"/>
</dbReference>
<accession>A0A7W7PHS5</accession>
<dbReference type="AlphaFoldDB" id="A0A7W7PHS5"/>
<evidence type="ECO:0000313" key="3">
    <source>
        <dbReference type="Proteomes" id="UP000556436"/>
    </source>
</evidence>
<gene>
    <name evidence="2" type="ORF">FHS38_005115</name>
</gene>
<organism evidence="2 3">
    <name type="scientific">Streptomyces netropsis</name>
    <name type="common">Streptoverticillium netropsis</name>
    <dbReference type="NCBI Taxonomy" id="55404"/>
    <lineage>
        <taxon>Bacteria</taxon>
        <taxon>Bacillati</taxon>
        <taxon>Actinomycetota</taxon>
        <taxon>Actinomycetes</taxon>
        <taxon>Kitasatosporales</taxon>
        <taxon>Streptomycetaceae</taxon>
        <taxon>Streptomyces</taxon>
    </lineage>
</organism>
<evidence type="ECO:0000313" key="2">
    <source>
        <dbReference type="EMBL" id="MBB4889040.1"/>
    </source>
</evidence>
<feature type="compositionally biased region" description="Polar residues" evidence="1">
    <location>
        <begin position="140"/>
        <end position="154"/>
    </location>
</feature>
<proteinExistence type="predicted"/>
<comment type="caution">
    <text evidence="2">The sequence shown here is derived from an EMBL/GenBank/DDBJ whole genome shotgun (WGS) entry which is preliminary data.</text>
</comment>
<evidence type="ECO:0000256" key="1">
    <source>
        <dbReference type="SAM" id="MobiDB-lite"/>
    </source>
</evidence>
<reference evidence="2 3" key="1">
    <citation type="submission" date="2020-08" db="EMBL/GenBank/DDBJ databases">
        <title>Genomic Encyclopedia of Type Strains, Phase III (KMG-III): the genomes of soil and plant-associated and newly described type strains.</title>
        <authorList>
            <person name="Whitman W."/>
        </authorList>
    </citation>
    <scope>NUCLEOTIDE SEQUENCE [LARGE SCALE GENOMIC DNA]</scope>
    <source>
        <strain evidence="2 3">CECT 3265</strain>
    </source>
</reference>
<feature type="region of interest" description="Disordered" evidence="1">
    <location>
        <begin position="84"/>
        <end position="182"/>
    </location>
</feature>
<feature type="compositionally biased region" description="Basic and acidic residues" evidence="1">
    <location>
        <begin position="227"/>
        <end position="236"/>
    </location>
</feature>
<name>A0A7W7PHS5_STRNE</name>
<feature type="compositionally biased region" description="Basic and acidic residues" evidence="1">
    <location>
        <begin position="161"/>
        <end position="173"/>
    </location>
</feature>
<feature type="region of interest" description="Disordered" evidence="1">
    <location>
        <begin position="194"/>
        <end position="258"/>
    </location>
</feature>
<keyword evidence="3" id="KW-1185">Reference proteome</keyword>
<sequence>MRRRRSALRPAGGSVFMARVIARAMEITAGMCAEGWICSEGVTTKMAAMTARCRSWTGAETQVKKVSHWRREYTAIYRVGWPQAGTAAPRPFPSNRPRRPTGQSQGSPLAPGGGAKAGRMSPGAVACSGIRPPTRYITRGASSTEIRSMRTHSMPSLPAAHRGERYRRRDQPRHPATLRPRLPAAVVLPVHRLQRQPGPPHRPPQQHVHGRPCRRPCPPGRPISDLPLRRPPDQQRQHHTFATWSPCWTQRGSRWSSG</sequence>
<dbReference type="Proteomes" id="UP000556436">
    <property type="component" value="Unassembled WGS sequence"/>
</dbReference>
<feature type="compositionally biased region" description="Polar residues" evidence="1">
    <location>
        <begin position="240"/>
        <end position="258"/>
    </location>
</feature>
<protein>
    <submittedName>
        <fullName evidence="2">Uncharacterized protein</fullName>
    </submittedName>
</protein>